<dbReference type="EMBL" id="PVLR01000023">
    <property type="protein sequence ID" value="PRD68876.1"/>
    <property type="molecule type" value="Genomic_DNA"/>
</dbReference>
<gene>
    <name evidence="8" type="ORF">C6P61_09030</name>
</gene>
<evidence type="ECO:0000256" key="4">
    <source>
        <dbReference type="ARBA" id="ARBA00022989"/>
    </source>
</evidence>
<keyword evidence="3 6" id="KW-0812">Transmembrane</keyword>
<dbReference type="Pfam" id="PF12823">
    <property type="entry name" value="DUF3817"/>
    <property type="match status" value="1"/>
</dbReference>
<keyword evidence="4 6" id="KW-1133">Transmembrane helix</keyword>
<feature type="transmembrane region" description="Helical" evidence="6">
    <location>
        <begin position="28"/>
        <end position="47"/>
    </location>
</feature>
<dbReference type="NCBIfam" id="TIGR03954">
    <property type="entry name" value="integ_memb_HG"/>
    <property type="match status" value="1"/>
</dbReference>
<sequence length="80" mass="8637">MTLLLLLLVAVPLKRLAAWPDGVALMGPLHGAAFLLYLGLLAHACWMRQLRGRDGLLLLGAAFVPFGAFVVGRIFARDPL</sequence>
<evidence type="ECO:0000256" key="6">
    <source>
        <dbReference type="SAM" id="Phobius"/>
    </source>
</evidence>
<keyword evidence="2" id="KW-1003">Cell membrane</keyword>
<dbReference type="GO" id="GO:0005886">
    <property type="term" value="C:plasma membrane"/>
    <property type="evidence" value="ECO:0007669"/>
    <property type="project" value="UniProtKB-SubCell"/>
</dbReference>
<feature type="domain" description="DUF3817" evidence="7">
    <location>
        <begin position="3"/>
        <end position="74"/>
    </location>
</feature>
<accession>A0A2S9KEN0</accession>
<protein>
    <recommendedName>
        <fullName evidence="7">DUF3817 domain-containing protein</fullName>
    </recommendedName>
</protein>
<evidence type="ECO:0000313" key="8">
    <source>
        <dbReference type="EMBL" id="PRD68876.1"/>
    </source>
</evidence>
<name>A0A2S9KEN0_9BURK</name>
<keyword evidence="9" id="KW-1185">Reference proteome</keyword>
<proteinExistence type="predicted"/>
<evidence type="ECO:0000313" key="9">
    <source>
        <dbReference type="Proteomes" id="UP000238326"/>
    </source>
</evidence>
<comment type="subcellular location">
    <subcellularLocation>
        <location evidence="1">Cell membrane</location>
        <topology evidence="1">Multi-pass membrane protein</topology>
    </subcellularLocation>
</comment>
<evidence type="ECO:0000256" key="1">
    <source>
        <dbReference type="ARBA" id="ARBA00004651"/>
    </source>
</evidence>
<keyword evidence="5 6" id="KW-0472">Membrane</keyword>
<organism evidence="8 9">
    <name type="scientific">Malikia spinosa</name>
    <dbReference type="NCBI Taxonomy" id="86180"/>
    <lineage>
        <taxon>Bacteria</taxon>
        <taxon>Pseudomonadati</taxon>
        <taxon>Pseudomonadota</taxon>
        <taxon>Betaproteobacteria</taxon>
        <taxon>Burkholderiales</taxon>
        <taxon>Comamonadaceae</taxon>
        <taxon>Malikia</taxon>
    </lineage>
</organism>
<evidence type="ECO:0000256" key="5">
    <source>
        <dbReference type="ARBA" id="ARBA00023136"/>
    </source>
</evidence>
<evidence type="ECO:0000259" key="7">
    <source>
        <dbReference type="Pfam" id="PF12823"/>
    </source>
</evidence>
<comment type="caution">
    <text evidence="8">The sequence shown here is derived from an EMBL/GenBank/DDBJ whole genome shotgun (WGS) entry which is preliminary data.</text>
</comment>
<dbReference type="Proteomes" id="UP000238326">
    <property type="component" value="Unassembled WGS sequence"/>
</dbReference>
<feature type="transmembrane region" description="Helical" evidence="6">
    <location>
        <begin position="56"/>
        <end position="76"/>
    </location>
</feature>
<dbReference type="InterPro" id="IPR023845">
    <property type="entry name" value="DUF3817_TM"/>
</dbReference>
<evidence type="ECO:0000256" key="3">
    <source>
        <dbReference type="ARBA" id="ARBA00022692"/>
    </source>
</evidence>
<evidence type="ECO:0000256" key="2">
    <source>
        <dbReference type="ARBA" id="ARBA00022475"/>
    </source>
</evidence>
<dbReference type="AlphaFoldDB" id="A0A2S9KEN0"/>
<reference evidence="8 9" key="1">
    <citation type="submission" date="2018-03" db="EMBL/GenBank/DDBJ databases">
        <title>Comparative genomics illustrates the genes involved in a hyperalkaliphilic mechanisms of Serpentinomonas isolated from highly-alkaline calcium-rich serpentinized springs.</title>
        <authorList>
            <person name="Suzuki S."/>
            <person name="Ishii S."/>
            <person name="Walworth N."/>
            <person name="Bird L."/>
            <person name="Kuenen J.G."/>
            <person name="Nealson K.H."/>
        </authorList>
    </citation>
    <scope>NUCLEOTIDE SEQUENCE [LARGE SCALE GENOMIC DNA]</scope>
    <source>
        <strain evidence="8 9">83</strain>
    </source>
</reference>